<dbReference type="AlphaFoldDB" id="A0A140GR53"/>
<organism evidence="2 3">
    <name type="scientific">Clostridium perfringens</name>
    <dbReference type="NCBI Taxonomy" id="1502"/>
    <lineage>
        <taxon>Bacteria</taxon>
        <taxon>Bacillati</taxon>
        <taxon>Bacillota</taxon>
        <taxon>Clostridia</taxon>
        <taxon>Eubacteriales</taxon>
        <taxon>Clostridiaceae</taxon>
        <taxon>Clostridium</taxon>
    </lineage>
</organism>
<feature type="domain" description="AAA" evidence="1">
    <location>
        <begin position="3"/>
        <end position="171"/>
    </location>
</feature>
<dbReference type="EMBL" id="CP013615">
    <property type="protein sequence ID" value="AMN31012.1"/>
    <property type="molecule type" value="Genomic_DNA"/>
</dbReference>
<dbReference type="InterPro" id="IPR027417">
    <property type="entry name" value="P-loop_NTPase"/>
</dbReference>
<geneLocation type="plasmid" evidence="2 3">
    <name>pJFP838A</name>
</geneLocation>
<evidence type="ECO:0000313" key="3">
    <source>
        <dbReference type="Proteomes" id="UP000070260"/>
    </source>
</evidence>
<proteinExistence type="predicted"/>
<accession>A0A140GR53</accession>
<dbReference type="SUPFAM" id="SSF52540">
    <property type="entry name" value="P-loop containing nucleoside triphosphate hydrolases"/>
    <property type="match status" value="1"/>
</dbReference>
<gene>
    <name evidence="2" type="ORF">JFP838_pA0096</name>
</gene>
<reference evidence="2 3" key="1">
    <citation type="journal article" date="2016" name="PLoS ONE">
        <title>Plasmid Characterization and Chromosome Analysis of Two netF+ Clostridium perfringens Isolates Associated with Foal and Canine Necrotizing Enteritis.</title>
        <authorList>
            <person name="Mehdizadeh Gohari I."/>
            <person name="Kropinski A.M."/>
            <person name="Weese S.J."/>
            <person name="Parreira V.R."/>
            <person name="Whitehead A.E."/>
            <person name="Boerlin P."/>
            <person name="Prescott J.F."/>
        </authorList>
    </citation>
    <scope>NUCLEOTIDE SEQUENCE [LARGE SCALE GENOMIC DNA]</scope>
    <source>
        <strain evidence="2 3">JP838</strain>
        <plasmid evidence="3">Plasmid pJFP838A</plasmid>
    </source>
</reference>
<dbReference type="Pfam" id="PF13614">
    <property type="entry name" value="AAA_31"/>
    <property type="match status" value="1"/>
</dbReference>
<dbReference type="RefSeq" id="WP_061429620.1">
    <property type="nucleotide sequence ID" value="NZ_CATNZX010000001.1"/>
</dbReference>
<sequence>MGKIITVLSTTHGVGAKYITTNMSNYHKQMDDDKKILMIDFDFECPYLAGTLNLNDDIHCIDNFIEFIDGEILTDEIFLANIVHLKNNVDLIKGTKLVGHKKVFKTNHIETILEFAKKHYDFIYVVVSPDSSNAGAVVTLFNTDNVLIVSKNNYPSLMNLENVIGLVRNFAPKYIKLNFLYNQFYEESKIDFSDIIGMNDLNVIGAIPYNESTIDNMDIKDGESSLKKILDRWKKNNPQKDLYTDIINKVLSE</sequence>
<name>A0A140GR53_CLOPF</name>
<evidence type="ECO:0000313" key="2">
    <source>
        <dbReference type="EMBL" id="AMN31012.1"/>
    </source>
</evidence>
<dbReference type="PATRIC" id="fig|1502.177.peg.3302"/>
<dbReference type="OrthoDB" id="9791162at2"/>
<protein>
    <submittedName>
        <fullName evidence="2">Putative ATPase</fullName>
    </submittedName>
</protein>
<evidence type="ECO:0000259" key="1">
    <source>
        <dbReference type="Pfam" id="PF13614"/>
    </source>
</evidence>
<dbReference type="InterPro" id="IPR025669">
    <property type="entry name" value="AAA_dom"/>
</dbReference>
<dbReference type="Gene3D" id="3.40.50.300">
    <property type="entry name" value="P-loop containing nucleotide triphosphate hydrolases"/>
    <property type="match status" value="1"/>
</dbReference>
<keyword evidence="2" id="KW-0614">Plasmid</keyword>
<dbReference type="Proteomes" id="UP000070260">
    <property type="component" value="Plasmid pJFP838A"/>
</dbReference>